<keyword evidence="1" id="KW-0805">Transcription regulation</keyword>
<keyword evidence="3" id="KW-0804">Transcription</keyword>
<comment type="caution">
    <text evidence="5">The sequence shown here is derived from an EMBL/GenBank/DDBJ whole genome shotgun (WGS) entry which is preliminary data.</text>
</comment>
<dbReference type="PRINTS" id="PR00038">
    <property type="entry name" value="HTHLUXR"/>
</dbReference>
<dbReference type="CDD" id="cd16936">
    <property type="entry name" value="HATPase_RsbW-like"/>
    <property type="match status" value="1"/>
</dbReference>
<dbReference type="EMBL" id="BOPG01000011">
    <property type="protein sequence ID" value="GIJ54239.1"/>
    <property type="molecule type" value="Genomic_DNA"/>
</dbReference>
<evidence type="ECO:0000256" key="1">
    <source>
        <dbReference type="ARBA" id="ARBA00023015"/>
    </source>
</evidence>
<gene>
    <name evidence="5" type="ORF">Vau01_017550</name>
</gene>
<evidence type="ECO:0000259" key="4">
    <source>
        <dbReference type="PROSITE" id="PS50043"/>
    </source>
</evidence>
<dbReference type="Gene3D" id="3.30.565.10">
    <property type="entry name" value="Histidine kinase-like ATPase, C-terminal domain"/>
    <property type="match status" value="1"/>
</dbReference>
<dbReference type="SMART" id="SM00421">
    <property type="entry name" value="HTH_LUXR"/>
    <property type="match status" value="2"/>
</dbReference>
<dbReference type="Pfam" id="PF00196">
    <property type="entry name" value="GerE"/>
    <property type="match status" value="2"/>
</dbReference>
<dbReference type="PANTHER" id="PTHR44688:SF16">
    <property type="entry name" value="DNA-BINDING TRANSCRIPTIONAL ACTIVATOR DEVR_DOSR"/>
    <property type="match status" value="1"/>
</dbReference>
<dbReference type="PROSITE" id="PS50043">
    <property type="entry name" value="HTH_LUXR_2"/>
    <property type="match status" value="2"/>
</dbReference>
<dbReference type="GO" id="GO:0003677">
    <property type="term" value="F:DNA binding"/>
    <property type="evidence" value="ECO:0007669"/>
    <property type="project" value="UniProtKB-KW"/>
</dbReference>
<evidence type="ECO:0000313" key="5">
    <source>
        <dbReference type="EMBL" id="GIJ54239.1"/>
    </source>
</evidence>
<evidence type="ECO:0000256" key="3">
    <source>
        <dbReference type="ARBA" id="ARBA00023163"/>
    </source>
</evidence>
<organism evidence="5 6">
    <name type="scientific">Virgisporangium aurantiacum</name>
    <dbReference type="NCBI Taxonomy" id="175570"/>
    <lineage>
        <taxon>Bacteria</taxon>
        <taxon>Bacillati</taxon>
        <taxon>Actinomycetota</taxon>
        <taxon>Actinomycetes</taxon>
        <taxon>Micromonosporales</taxon>
        <taxon>Micromonosporaceae</taxon>
        <taxon>Virgisporangium</taxon>
    </lineage>
</organism>
<dbReference type="Gene3D" id="1.10.10.10">
    <property type="entry name" value="Winged helix-like DNA-binding domain superfamily/Winged helix DNA-binding domain"/>
    <property type="match status" value="2"/>
</dbReference>
<dbReference type="AlphaFoldDB" id="A0A8J3YYX1"/>
<evidence type="ECO:0000313" key="6">
    <source>
        <dbReference type="Proteomes" id="UP000612585"/>
    </source>
</evidence>
<dbReference type="InterPro" id="IPR036890">
    <property type="entry name" value="HATPase_C_sf"/>
</dbReference>
<feature type="domain" description="HTH luxR-type" evidence="4">
    <location>
        <begin position="261"/>
        <end position="326"/>
    </location>
</feature>
<dbReference type="CDD" id="cd06170">
    <property type="entry name" value="LuxR_C_like"/>
    <property type="match status" value="2"/>
</dbReference>
<evidence type="ECO:0000256" key="2">
    <source>
        <dbReference type="ARBA" id="ARBA00023125"/>
    </source>
</evidence>
<dbReference type="RefSeq" id="WP_373320205.1">
    <property type="nucleotide sequence ID" value="NZ_BOPG01000011.1"/>
</dbReference>
<dbReference type="InterPro" id="IPR016032">
    <property type="entry name" value="Sig_transdc_resp-reg_C-effctor"/>
</dbReference>
<dbReference type="Gene3D" id="3.30.750.24">
    <property type="entry name" value="STAS domain"/>
    <property type="match status" value="1"/>
</dbReference>
<name>A0A8J3YYX1_9ACTN</name>
<reference evidence="5" key="1">
    <citation type="submission" date="2021-01" db="EMBL/GenBank/DDBJ databases">
        <title>Whole genome shotgun sequence of Virgisporangium aurantiacum NBRC 16421.</title>
        <authorList>
            <person name="Komaki H."/>
            <person name="Tamura T."/>
        </authorList>
    </citation>
    <scope>NUCLEOTIDE SEQUENCE</scope>
    <source>
        <strain evidence="5">NBRC 16421</strain>
    </source>
</reference>
<dbReference type="InterPro" id="IPR036388">
    <property type="entry name" value="WH-like_DNA-bd_sf"/>
</dbReference>
<dbReference type="SUPFAM" id="SSF55874">
    <property type="entry name" value="ATPase domain of HSP90 chaperone/DNA topoisomerase II/histidine kinase"/>
    <property type="match status" value="1"/>
</dbReference>
<keyword evidence="6" id="KW-1185">Reference proteome</keyword>
<accession>A0A8J3YYX1</accession>
<dbReference type="Proteomes" id="UP000612585">
    <property type="component" value="Unassembled WGS sequence"/>
</dbReference>
<dbReference type="InterPro" id="IPR000792">
    <property type="entry name" value="Tscrpt_reg_LuxR_C"/>
</dbReference>
<feature type="domain" description="HTH luxR-type" evidence="4">
    <location>
        <begin position="382"/>
        <end position="447"/>
    </location>
</feature>
<protein>
    <recommendedName>
        <fullName evidence="4">HTH luxR-type domain-containing protein</fullName>
    </recommendedName>
</protein>
<dbReference type="PANTHER" id="PTHR44688">
    <property type="entry name" value="DNA-BINDING TRANSCRIPTIONAL ACTIVATOR DEVR_DOSR"/>
    <property type="match status" value="1"/>
</dbReference>
<dbReference type="InterPro" id="IPR036513">
    <property type="entry name" value="STAS_dom_sf"/>
</dbReference>
<sequence length="451" mass="49277">MSVVIRTDRDLGSGVTTVWLSGDLTWATMSSVRAALAVCVMECPVAVIVELSGLRAERSGVLSVFPTATRRAARDRGVPLLMCAPGRAIAGPLATSHPVAQVYTSHGQALAAVREGRPRWVHARMTPAPVSARLARALVGDACLAWNVARLYYSARTVVSELASNAIEHTAGDFEVTAAQVGRYLRIAVQDYCQVTPRLLTAVSPDPPAPLSDRARGLPIVQFIATHWGTTALDDGKIVWALLQIHPMSAASRFATGVGLSQIRPERLTVREVEVLRYLRTMLTVAEIATELHLSVYTVKTHLKSIYRKLDVSRRREAVDRGCELDPDVMPKWVAARAPVPPAVTSAQPTSPTSRAADRRTGLGTARARSGMSAVTENVGVSRIRRERLTVREVEVLRYLWTMLTVAEIATELDLSVYTVKAHLKSIYRKLDVSRRREAVDRAYELGVIAP</sequence>
<dbReference type="SUPFAM" id="SSF46894">
    <property type="entry name" value="C-terminal effector domain of the bipartite response regulators"/>
    <property type="match status" value="2"/>
</dbReference>
<keyword evidence="2" id="KW-0238">DNA-binding</keyword>
<proteinExistence type="predicted"/>
<dbReference type="GO" id="GO:0006355">
    <property type="term" value="P:regulation of DNA-templated transcription"/>
    <property type="evidence" value="ECO:0007669"/>
    <property type="project" value="InterPro"/>
</dbReference>